<comment type="similarity">
    <text evidence="3">Belongs to the WhiB family.</text>
</comment>
<keyword evidence="16" id="KW-1185">Reference proteome</keyword>
<keyword evidence="7" id="KW-0411">Iron-sulfur</keyword>
<reference evidence="14 16" key="1">
    <citation type="submission" date="2017-06" db="EMBL/GenBank/DDBJ databases">
        <title>Complete Genome Sequence of the Soil Carbazole-Degrading Bacterium Nocardioides aromaticivorans IC177.</title>
        <authorList>
            <person name="Vejarano F."/>
            <person name="Suzuki-Minakuchi C."/>
            <person name="Ohtsubo Y."/>
            <person name="Tsuda M."/>
            <person name="Okada K."/>
            <person name="Nojiri H."/>
        </authorList>
    </citation>
    <scope>NUCLEOTIDE SEQUENCE [LARGE SCALE GENOMIC DNA]</scope>
    <source>
        <strain evidence="14 16">IC177</strain>
    </source>
</reference>
<dbReference type="InterPro" id="IPR003482">
    <property type="entry name" value="Whib"/>
</dbReference>
<dbReference type="GO" id="GO:0046872">
    <property type="term" value="F:metal ion binding"/>
    <property type="evidence" value="ECO:0007669"/>
    <property type="project" value="UniProtKB-KW"/>
</dbReference>
<accession>A0A7Z0CLI6</accession>
<evidence type="ECO:0000256" key="2">
    <source>
        <dbReference type="ARBA" id="ARBA00004496"/>
    </source>
</evidence>
<dbReference type="GO" id="GO:0045454">
    <property type="term" value="P:cell redox homeostasis"/>
    <property type="evidence" value="ECO:0007669"/>
    <property type="project" value="TreeGrafter"/>
</dbReference>
<keyword evidence="8" id="KW-0805">Transcription regulation</keyword>
<keyword evidence="9" id="KW-0238">DNA-binding</keyword>
<evidence type="ECO:0000256" key="1">
    <source>
        <dbReference type="ARBA" id="ARBA00001966"/>
    </source>
</evidence>
<dbReference type="PROSITE" id="PS51674">
    <property type="entry name" value="4FE4S_WBL"/>
    <property type="match status" value="1"/>
</dbReference>
<evidence type="ECO:0000256" key="3">
    <source>
        <dbReference type="ARBA" id="ARBA00006597"/>
    </source>
</evidence>
<dbReference type="GO" id="GO:0051539">
    <property type="term" value="F:4 iron, 4 sulfur cluster binding"/>
    <property type="evidence" value="ECO:0007669"/>
    <property type="project" value="UniProtKB-KW"/>
</dbReference>
<keyword evidence="10" id="KW-1015">Disulfide bond</keyword>
<dbReference type="AlphaFoldDB" id="A0A7Z0CLI6"/>
<dbReference type="GO" id="GO:0047134">
    <property type="term" value="F:protein-disulfide reductase [NAD(P)H] activity"/>
    <property type="evidence" value="ECO:0007669"/>
    <property type="project" value="TreeGrafter"/>
</dbReference>
<dbReference type="Pfam" id="PF02467">
    <property type="entry name" value="Whib"/>
    <property type="match status" value="1"/>
</dbReference>
<evidence type="ECO:0000313" key="16">
    <source>
        <dbReference type="Proteomes" id="UP000662818"/>
    </source>
</evidence>
<sequence length="120" mass="13089">MEKRNGRMRAETVAVPKDEVADRILTTQGVTVAYAHPTPLDATLRWRCADHEDPELFDPVDEATLAEARAFCGGCEVSSLCLRLGTSRAEWGVWGGVLLEGGKAVDKVRQRGRPKKVVAA</sequence>
<dbReference type="PANTHER" id="PTHR38839:SF2">
    <property type="entry name" value="TRANSCRIPTIONAL REGULATOR WHIB7-RELATED"/>
    <property type="match status" value="1"/>
</dbReference>
<gene>
    <name evidence="13" type="ORF">BJ993_002409</name>
    <name evidence="14" type="ORF">CFH99_02220</name>
</gene>
<dbReference type="Proteomes" id="UP000562045">
    <property type="component" value="Unassembled WGS sequence"/>
</dbReference>
<evidence type="ECO:0000313" key="13">
    <source>
        <dbReference type="EMBL" id="NYI45329.1"/>
    </source>
</evidence>
<keyword evidence="4" id="KW-0004">4Fe-4S</keyword>
<name>A0A7Z0CLI6_9ACTN</name>
<keyword evidence="6" id="KW-0408">Iron</keyword>
<dbReference type="InterPro" id="IPR034768">
    <property type="entry name" value="4FE4S_WBL"/>
</dbReference>
<dbReference type="GO" id="GO:0045892">
    <property type="term" value="P:negative regulation of DNA-templated transcription"/>
    <property type="evidence" value="ECO:0007669"/>
    <property type="project" value="TreeGrafter"/>
</dbReference>
<dbReference type="GO" id="GO:0003677">
    <property type="term" value="F:DNA binding"/>
    <property type="evidence" value="ECO:0007669"/>
    <property type="project" value="UniProtKB-KW"/>
</dbReference>
<comment type="cofactor">
    <cofactor evidence="1">
        <name>[4Fe-4S] cluster</name>
        <dbReference type="ChEBI" id="CHEBI:49883"/>
    </cofactor>
</comment>
<evidence type="ECO:0000259" key="12">
    <source>
        <dbReference type="PROSITE" id="PS51674"/>
    </source>
</evidence>
<dbReference type="GO" id="GO:0005737">
    <property type="term" value="C:cytoplasm"/>
    <property type="evidence" value="ECO:0007669"/>
    <property type="project" value="UniProtKB-SubCell"/>
</dbReference>
<evidence type="ECO:0000256" key="7">
    <source>
        <dbReference type="ARBA" id="ARBA00023014"/>
    </source>
</evidence>
<organism evidence="13 15">
    <name type="scientific">Nocardioides aromaticivorans</name>
    <dbReference type="NCBI Taxonomy" id="200618"/>
    <lineage>
        <taxon>Bacteria</taxon>
        <taxon>Bacillati</taxon>
        <taxon>Actinomycetota</taxon>
        <taxon>Actinomycetes</taxon>
        <taxon>Propionibacteriales</taxon>
        <taxon>Nocardioidaceae</taxon>
        <taxon>Nocardioides</taxon>
    </lineage>
</organism>
<dbReference type="EMBL" id="JACBZM010000001">
    <property type="protein sequence ID" value="NYI45329.1"/>
    <property type="molecule type" value="Genomic_DNA"/>
</dbReference>
<evidence type="ECO:0000256" key="4">
    <source>
        <dbReference type="ARBA" id="ARBA00022485"/>
    </source>
</evidence>
<protein>
    <recommendedName>
        <fullName evidence="12">4Fe-4S Wbl-type domain-containing protein</fullName>
    </recommendedName>
</protein>
<evidence type="ECO:0000313" key="15">
    <source>
        <dbReference type="Proteomes" id="UP000562045"/>
    </source>
</evidence>
<evidence type="ECO:0000256" key="9">
    <source>
        <dbReference type="ARBA" id="ARBA00023125"/>
    </source>
</evidence>
<evidence type="ECO:0000256" key="8">
    <source>
        <dbReference type="ARBA" id="ARBA00023015"/>
    </source>
</evidence>
<proteinExistence type="inferred from homology"/>
<evidence type="ECO:0000313" key="14">
    <source>
        <dbReference type="EMBL" id="QSR24435.1"/>
    </source>
</evidence>
<keyword evidence="5" id="KW-0479">Metal-binding</keyword>
<feature type="domain" description="4Fe-4S Wbl-type" evidence="12">
    <location>
        <begin position="47"/>
        <end position="104"/>
    </location>
</feature>
<dbReference type="EMBL" id="CP022295">
    <property type="protein sequence ID" value="QSR24435.1"/>
    <property type="molecule type" value="Genomic_DNA"/>
</dbReference>
<reference evidence="13 15" key="2">
    <citation type="submission" date="2020-07" db="EMBL/GenBank/DDBJ databases">
        <title>Sequencing the genomes of 1000 actinobacteria strains.</title>
        <authorList>
            <person name="Klenk H.-P."/>
        </authorList>
    </citation>
    <scope>NUCLEOTIDE SEQUENCE [LARGE SCALE GENOMIC DNA]</scope>
    <source>
        <strain evidence="13 15">DSM 15131</strain>
    </source>
</reference>
<dbReference type="PANTHER" id="PTHR38839">
    <property type="entry name" value="TRANSCRIPTIONAL REGULATOR WHID-RELATED"/>
    <property type="match status" value="1"/>
</dbReference>
<evidence type="ECO:0000256" key="6">
    <source>
        <dbReference type="ARBA" id="ARBA00023004"/>
    </source>
</evidence>
<evidence type="ECO:0000256" key="5">
    <source>
        <dbReference type="ARBA" id="ARBA00022723"/>
    </source>
</evidence>
<keyword evidence="11" id="KW-0804">Transcription</keyword>
<evidence type="ECO:0000256" key="11">
    <source>
        <dbReference type="ARBA" id="ARBA00023163"/>
    </source>
</evidence>
<dbReference type="Proteomes" id="UP000662818">
    <property type="component" value="Chromosome"/>
</dbReference>
<dbReference type="RefSeq" id="WP_179648990.1">
    <property type="nucleotide sequence ID" value="NZ_CP022295.1"/>
</dbReference>
<evidence type="ECO:0000256" key="10">
    <source>
        <dbReference type="ARBA" id="ARBA00023157"/>
    </source>
</evidence>
<comment type="subcellular location">
    <subcellularLocation>
        <location evidence="2">Cytoplasm</location>
    </subcellularLocation>
</comment>